<feature type="transmembrane region" description="Helical" evidence="5">
    <location>
        <begin position="188"/>
        <end position="206"/>
    </location>
</feature>
<feature type="transmembrane region" description="Helical" evidence="5">
    <location>
        <begin position="7"/>
        <end position="25"/>
    </location>
</feature>
<feature type="transmembrane region" description="Helical" evidence="5">
    <location>
        <begin position="399"/>
        <end position="416"/>
    </location>
</feature>
<keyword evidence="4 5" id="KW-0472">Membrane</keyword>
<feature type="transmembrane region" description="Helical" evidence="5">
    <location>
        <begin position="364"/>
        <end position="387"/>
    </location>
</feature>
<evidence type="ECO:0000256" key="5">
    <source>
        <dbReference type="SAM" id="Phobius"/>
    </source>
</evidence>
<evidence type="ECO:0000256" key="1">
    <source>
        <dbReference type="ARBA" id="ARBA00004141"/>
    </source>
</evidence>
<sequence length="456" mass="49571">MVAQRYLVAAYALWIVVLGGGGLAYPGREMIAEFGAAILFAVWWFEGPRGRFDPKVRRNLMILVALVLVLPIVQLVPLPPAVWHALPGREIERATLALIGRENSWRPMSMTPDRSLALLLSMLPPLAMLLMVSSMSVKDRMWPALAFAVASLGSMLLGLLATVGKVPLPHVVYTSPNLELLGFVISKNVHADMLLIGMLAAVYAFNASHNRNARARSASYQLLVSGLICAAFSVGVVLTKSRMGIMLLPLALVGAAAMLGSGNRIWTKSLWFGAAGLALVAGTMALVASNNVLVVTLLERFHFKDEMRATIWADSYEVMKVYWPYGAGMGSFMSVFPMGERLEAIQPLWIPRAHNDYLELAIEAGIPGLVCLAAILVMVGGFAVAALRRRGQDRDQRRAAYFALTAFAILALHSLVDYPFRYIATATMAAFAVAMLMPEFKPDEGAGADTIRNPTR</sequence>
<protein>
    <recommendedName>
        <fullName evidence="6">O-antigen ligase-related domain-containing protein</fullName>
    </recommendedName>
</protein>
<dbReference type="EMBL" id="JAAAPO010000005">
    <property type="protein sequence ID" value="NBC37657.1"/>
    <property type="molecule type" value="Genomic_DNA"/>
</dbReference>
<feature type="transmembrane region" description="Helical" evidence="5">
    <location>
        <begin position="244"/>
        <end position="262"/>
    </location>
</feature>
<evidence type="ECO:0000256" key="3">
    <source>
        <dbReference type="ARBA" id="ARBA00022989"/>
    </source>
</evidence>
<feature type="transmembrane region" description="Helical" evidence="5">
    <location>
        <begin position="269"/>
        <end position="288"/>
    </location>
</feature>
<comment type="subcellular location">
    <subcellularLocation>
        <location evidence="1">Membrane</location>
        <topology evidence="1">Multi-pass membrane protein</topology>
    </subcellularLocation>
</comment>
<feature type="transmembrane region" description="Helical" evidence="5">
    <location>
        <begin position="218"/>
        <end position="238"/>
    </location>
</feature>
<feature type="transmembrane region" description="Helical" evidence="5">
    <location>
        <begin position="422"/>
        <end position="440"/>
    </location>
</feature>
<keyword evidence="2 5" id="KW-0812">Transmembrane</keyword>
<proteinExistence type="predicted"/>
<evidence type="ECO:0000259" key="6">
    <source>
        <dbReference type="Pfam" id="PF04932"/>
    </source>
</evidence>
<reference evidence="8" key="1">
    <citation type="submission" date="2020-01" db="EMBL/GenBank/DDBJ databases">
        <title>Sphingomonas sp. strain CSW-10.</title>
        <authorList>
            <person name="Chen W.-M."/>
        </authorList>
    </citation>
    <scope>NUCLEOTIDE SEQUENCE [LARGE SCALE GENOMIC DNA]</scope>
    <source>
        <strain evidence="8">FSY-8</strain>
    </source>
</reference>
<evidence type="ECO:0000256" key="4">
    <source>
        <dbReference type="ARBA" id="ARBA00023136"/>
    </source>
</evidence>
<dbReference type="Proteomes" id="UP000753724">
    <property type="component" value="Unassembled WGS sequence"/>
</dbReference>
<gene>
    <name evidence="7" type="ORF">GTZ99_13965</name>
</gene>
<dbReference type="InterPro" id="IPR007016">
    <property type="entry name" value="O-antigen_ligase-rel_domated"/>
</dbReference>
<keyword evidence="3 5" id="KW-1133">Transmembrane helix</keyword>
<comment type="caution">
    <text evidence="7">The sequence shown here is derived from an EMBL/GenBank/DDBJ whole genome shotgun (WGS) entry which is preliminary data.</text>
</comment>
<evidence type="ECO:0000313" key="7">
    <source>
        <dbReference type="EMBL" id="NBC37657.1"/>
    </source>
</evidence>
<feature type="transmembrane region" description="Helical" evidence="5">
    <location>
        <begin position="115"/>
        <end position="132"/>
    </location>
</feature>
<feature type="transmembrane region" description="Helical" evidence="5">
    <location>
        <begin position="144"/>
        <end position="168"/>
    </location>
</feature>
<evidence type="ECO:0000256" key="2">
    <source>
        <dbReference type="ARBA" id="ARBA00022692"/>
    </source>
</evidence>
<evidence type="ECO:0000313" key="8">
    <source>
        <dbReference type="Proteomes" id="UP000753724"/>
    </source>
</evidence>
<name>A0ABW9XGH4_9SPHN</name>
<keyword evidence="8" id="KW-1185">Reference proteome</keyword>
<dbReference type="RefSeq" id="WP_161719879.1">
    <property type="nucleotide sequence ID" value="NZ_JAAAPO010000005.1"/>
</dbReference>
<dbReference type="InterPro" id="IPR051533">
    <property type="entry name" value="WaaL-like"/>
</dbReference>
<feature type="domain" description="O-antigen ligase-related" evidence="6">
    <location>
        <begin position="228"/>
        <end position="372"/>
    </location>
</feature>
<accession>A0ABW9XGH4</accession>
<feature type="transmembrane region" description="Helical" evidence="5">
    <location>
        <begin position="59"/>
        <end position="78"/>
    </location>
</feature>
<organism evidence="7 8">
    <name type="scientific">Novosphingobium ovatum</name>
    <dbReference type="NCBI Taxonomy" id="1908523"/>
    <lineage>
        <taxon>Bacteria</taxon>
        <taxon>Pseudomonadati</taxon>
        <taxon>Pseudomonadota</taxon>
        <taxon>Alphaproteobacteria</taxon>
        <taxon>Sphingomonadales</taxon>
        <taxon>Sphingomonadaceae</taxon>
        <taxon>Novosphingobium</taxon>
    </lineage>
</organism>
<feature type="transmembrane region" description="Helical" evidence="5">
    <location>
        <begin position="31"/>
        <end position="47"/>
    </location>
</feature>
<dbReference type="PANTHER" id="PTHR37422:SF13">
    <property type="entry name" value="LIPOPOLYSACCHARIDE BIOSYNTHESIS PROTEIN PA4999-RELATED"/>
    <property type="match status" value="1"/>
</dbReference>
<dbReference type="PANTHER" id="PTHR37422">
    <property type="entry name" value="TEICHURONIC ACID BIOSYNTHESIS PROTEIN TUAE"/>
    <property type="match status" value="1"/>
</dbReference>
<dbReference type="Pfam" id="PF04932">
    <property type="entry name" value="Wzy_C"/>
    <property type="match status" value="1"/>
</dbReference>